<protein>
    <recommendedName>
        <fullName evidence="3">Phosphatidylinositol-specific phospholipase C X domain-containing protein</fullName>
    </recommendedName>
</protein>
<dbReference type="GO" id="GO:0008081">
    <property type="term" value="F:phosphoric diester hydrolase activity"/>
    <property type="evidence" value="ECO:0007669"/>
    <property type="project" value="InterPro"/>
</dbReference>
<dbReference type="InterPro" id="IPR051057">
    <property type="entry name" value="PI-PLC_domain"/>
</dbReference>
<dbReference type="AlphaFoldDB" id="K5V6H2"/>
<proteinExistence type="predicted"/>
<name>K5V6H2_PHACS</name>
<keyword evidence="2" id="KW-1185">Reference proteome</keyword>
<dbReference type="RefSeq" id="XP_007393606.1">
    <property type="nucleotide sequence ID" value="XM_007393544.1"/>
</dbReference>
<organism evidence="1 2">
    <name type="scientific">Phanerochaete carnosa (strain HHB-10118-sp)</name>
    <name type="common">White-rot fungus</name>
    <name type="synonym">Peniophora carnosa</name>
    <dbReference type="NCBI Taxonomy" id="650164"/>
    <lineage>
        <taxon>Eukaryota</taxon>
        <taxon>Fungi</taxon>
        <taxon>Dikarya</taxon>
        <taxon>Basidiomycota</taxon>
        <taxon>Agaricomycotina</taxon>
        <taxon>Agaricomycetes</taxon>
        <taxon>Polyporales</taxon>
        <taxon>Phanerochaetaceae</taxon>
        <taxon>Phanerochaete</taxon>
    </lineage>
</organism>
<dbReference type="KEGG" id="pco:PHACADRAFT_90426"/>
<dbReference type="STRING" id="650164.K5V6H2"/>
<dbReference type="InParanoid" id="K5V6H2"/>
<sequence>MGEGGNVVLINGTPYDWVKTNEHSYQMEVWSFPDVIPAGQMRLVHVEWKEGVLVRESDDAGEASYVLQGTSRTFQLQARAPHGKYNLQVYYDGISTANNARGSVVKLGWKHDGDVVFILSGRDGCFSSTNPPSDWMHRNLSTLGNRQLRQICIPGSHDSGMSIVDGKTPLANENNVITQTASIATQLFLGGRYFDTRPVIASGQFKTGHYSGIEVLGWQGADGQNFAQIIEEINAYTAENKELVVLNLSHDRNTDHGREFKPFTQEEWDRLFEQLSALDHLYVAPDPEKVDLTRLTLNDFIGRGEAAVVVIVQPDAPDIALGDNAQRGFYFYKQFDAYNSYADKDRLEGMIQDQLEKMRAVRTGPNAQLFLLSWTLTQAVQDIVSDGRILTLAEEANPALFRHLPSAVNSQTFPNILYIDDFSHSDITALAMAINDIAIHGEQ</sequence>
<reference evidence="1 2" key="1">
    <citation type="journal article" date="2012" name="BMC Genomics">
        <title>Comparative genomics of the white-rot fungi, Phanerochaete carnosa and P. chrysosporium, to elucidate the genetic basis of the distinct wood types they colonize.</title>
        <authorList>
            <person name="Suzuki H."/>
            <person name="MacDonald J."/>
            <person name="Syed K."/>
            <person name="Salamov A."/>
            <person name="Hori C."/>
            <person name="Aerts A."/>
            <person name="Henrissat B."/>
            <person name="Wiebenga A."/>
            <person name="vanKuyk P.A."/>
            <person name="Barry K."/>
            <person name="Lindquist E."/>
            <person name="LaButti K."/>
            <person name="Lapidus A."/>
            <person name="Lucas S."/>
            <person name="Coutinho P."/>
            <person name="Gong Y."/>
            <person name="Samejima M."/>
            <person name="Mahadevan R."/>
            <person name="Abou-Zaid M."/>
            <person name="de Vries R.P."/>
            <person name="Igarashi K."/>
            <person name="Yadav J.S."/>
            <person name="Grigoriev I.V."/>
            <person name="Master E.R."/>
        </authorList>
    </citation>
    <scope>NUCLEOTIDE SEQUENCE [LARGE SCALE GENOMIC DNA]</scope>
    <source>
        <strain evidence="1 2">HHB-10118-sp</strain>
    </source>
</reference>
<gene>
    <name evidence="1" type="ORF">PHACADRAFT_90426</name>
</gene>
<dbReference type="HOGENOM" id="CLU_031469_1_0_1"/>
<dbReference type="PANTHER" id="PTHR13593">
    <property type="match status" value="1"/>
</dbReference>
<dbReference type="PANTHER" id="PTHR13593:SF143">
    <property type="entry name" value="PHOSPHATIDYLINOSITOL-SPECIFIC PHOSPHOLIPASE C X DOMAIN-CONTAINING PROTEIN"/>
    <property type="match status" value="1"/>
</dbReference>
<dbReference type="Proteomes" id="UP000008370">
    <property type="component" value="Unassembled WGS sequence"/>
</dbReference>
<evidence type="ECO:0008006" key="3">
    <source>
        <dbReference type="Google" id="ProtNLM"/>
    </source>
</evidence>
<dbReference type="EMBL" id="JH930470">
    <property type="protein sequence ID" value="EKM58286.1"/>
    <property type="molecule type" value="Genomic_DNA"/>
</dbReference>
<dbReference type="GO" id="GO:0006629">
    <property type="term" value="P:lipid metabolic process"/>
    <property type="evidence" value="ECO:0007669"/>
    <property type="project" value="InterPro"/>
</dbReference>
<evidence type="ECO:0000313" key="1">
    <source>
        <dbReference type="EMBL" id="EKM58286.1"/>
    </source>
</evidence>
<accession>K5V6H2</accession>
<dbReference type="Gene3D" id="3.20.20.190">
    <property type="entry name" value="Phosphatidylinositol (PI) phosphodiesterase"/>
    <property type="match status" value="1"/>
</dbReference>
<dbReference type="OrthoDB" id="1046782at2759"/>
<dbReference type="InterPro" id="IPR017946">
    <property type="entry name" value="PLC-like_Pdiesterase_TIM-brl"/>
</dbReference>
<evidence type="ECO:0000313" key="2">
    <source>
        <dbReference type="Proteomes" id="UP000008370"/>
    </source>
</evidence>
<dbReference type="GeneID" id="18920691"/>
<dbReference type="SUPFAM" id="SSF51695">
    <property type="entry name" value="PLC-like phosphodiesterases"/>
    <property type="match status" value="1"/>
</dbReference>